<comment type="caution">
    <text evidence="2">The sequence shown here is derived from an EMBL/GenBank/DDBJ whole genome shotgun (WGS) entry which is preliminary data.</text>
</comment>
<reference evidence="2 3" key="1">
    <citation type="submission" date="2021-06" db="EMBL/GenBank/DDBJ databases">
        <title>Caerostris darwini draft genome.</title>
        <authorList>
            <person name="Kono N."/>
            <person name="Arakawa K."/>
        </authorList>
    </citation>
    <scope>NUCLEOTIDE SEQUENCE [LARGE SCALE GENOMIC DNA]</scope>
</reference>
<evidence type="ECO:0000313" key="2">
    <source>
        <dbReference type="EMBL" id="GIY90349.1"/>
    </source>
</evidence>
<gene>
    <name evidence="2" type="ORF">CDAR_417181</name>
</gene>
<feature type="compositionally biased region" description="Polar residues" evidence="1">
    <location>
        <begin position="103"/>
        <end position="115"/>
    </location>
</feature>
<name>A0AAV4X991_9ARAC</name>
<sequence>MTGLRSRDFLCDDNRSDKVRFSTRRLRSLLQDICSLEFLGLFSECSDTVSSFFIAVRTHCFRPFTPLLTNNRLQRRRKSPHTNFPRNCSIHIAHPRLRGGSAASRTPSSEPNNRNLPFRPVGFCFHP</sequence>
<dbReference type="AlphaFoldDB" id="A0AAV4X991"/>
<protein>
    <submittedName>
        <fullName evidence="2">Uncharacterized protein</fullName>
    </submittedName>
</protein>
<feature type="region of interest" description="Disordered" evidence="1">
    <location>
        <begin position="76"/>
        <end position="115"/>
    </location>
</feature>
<dbReference type="Proteomes" id="UP001054837">
    <property type="component" value="Unassembled WGS sequence"/>
</dbReference>
<keyword evidence="3" id="KW-1185">Reference proteome</keyword>
<evidence type="ECO:0000313" key="3">
    <source>
        <dbReference type="Proteomes" id="UP001054837"/>
    </source>
</evidence>
<evidence type="ECO:0000256" key="1">
    <source>
        <dbReference type="SAM" id="MobiDB-lite"/>
    </source>
</evidence>
<organism evidence="2 3">
    <name type="scientific">Caerostris darwini</name>
    <dbReference type="NCBI Taxonomy" id="1538125"/>
    <lineage>
        <taxon>Eukaryota</taxon>
        <taxon>Metazoa</taxon>
        <taxon>Ecdysozoa</taxon>
        <taxon>Arthropoda</taxon>
        <taxon>Chelicerata</taxon>
        <taxon>Arachnida</taxon>
        <taxon>Araneae</taxon>
        <taxon>Araneomorphae</taxon>
        <taxon>Entelegynae</taxon>
        <taxon>Araneoidea</taxon>
        <taxon>Araneidae</taxon>
        <taxon>Caerostris</taxon>
    </lineage>
</organism>
<dbReference type="EMBL" id="BPLQ01015712">
    <property type="protein sequence ID" value="GIY90349.1"/>
    <property type="molecule type" value="Genomic_DNA"/>
</dbReference>
<accession>A0AAV4X991</accession>
<proteinExistence type="predicted"/>